<dbReference type="EMBL" id="FOFB01000001">
    <property type="protein sequence ID" value="SEP62026.1"/>
    <property type="molecule type" value="Genomic_DNA"/>
</dbReference>
<dbReference type="Gene3D" id="2.60.40.2700">
    <property type="match status" value="1"/>
</dbReference>
<dbReference type="OrthoDB" id="680177at2"/>
<proteinExistence type="predicted"/>
<evidence type="ECO:0000313" key="2">
    <source>
        <dbReference type="EMBL" id="SEP62026.1"/>
    </source>
</evidence>
<dbReference type="InParanoid" id="A0A1H8ZC95"/>
<organism evidence="2 3">
    <name type="scientific">Neolewinella agarilytica</name>
    <dbReference type="NCBI Taxonomy" id="478744"/>
    <lineage>
        <taxon>Bacteria</taxon>
        <taxon>Pseudomonadati</taxon>
        <taxon>Bacteroidota</taxon>
        <taxon>Saprospiria</taxon>
        <taxon>Saprospirales</taxon>
        <taxon>Lewinellaceae</taxon>
        <taxon>Neolewinella</taxon>
    </lineage>
</organism>
<sequence length="337" mass="36955">MSSILPFPNYGDSLFVRTNQIIFLFTFLSLFTLAHEVSAQRCASDQLTIRTTADGESIATACSSEVSEVIFANEFTSPVGMGSFTYQWQYLAADFSEWVSISGANEATYTPSLESLPNPEGLSLYRVYVTADNSTPEDRTDDCWQYSSAAAGLSINNNACSRLPVEWRSFGATAGAKKVVLQWETTHEPANAGFHIERSHEGLDWNVIGEQAPLSDNVYDFIDEAPMAGDNYYRIHQTDFDGTITYSAVEVITFTADTRISVFPNPVTDAFTVLLPSAFGDNAELSLFDATGREMSVKTLSASAGIRIETGGLIPGLYLLRATSRDGKIRETVRVVR</sequence>
<evidence type="ECO:0000259" key="1">
    <source>
        <dbReference type="Pfam" id="PF18962"/>
    </source>
</evidence>
<evidence type="ECO:0000313" key="3">
    <source>
        <dbReference type="Proteomes" id="UP000199021"/>
    </source>
</evidence>
<dbReference type="InterPro" id="IPR026444">
    <property type="entry name" value="Secre_tail"/>
</dbReference>
<gene>
    <name evidence="2" type="ORF">SAMN05444359_101266</name>
</gene>
<reference evidence="3" key="1">
    <citation type="submission" date="2016-10" db="EMBL/GenBank/DDBJ databases">
        <authorList>
            <person name="Varghese N."/>
            <person name="Submissions S."/>
        </authorList>
    </citation>
    <scope>NUCLEOTIDE SEQUENCE [LARGE SCALE GENOMIC DNA]</scope>
    <source>
        <strain evidence="3">DSM 24740</strain>
    </source>
</reference>
<dbReference type="NCBIfam" id="TIGR04183">
    <property type="entry name" value="Por_Secre_tail"/>
    <property type="match status" value="1"/>
</dbReference>
<dbReference type="STRING" id="478744.SAMN05444359_101266"/>
<feature type="domain" description="Secretion system C-terminal sorting" evidence="1">
    <location>
        <begin position="262"/>
        <end position="329"/>
    </location>
</feature>
<dbReference type="AlphaFoldDB" id="A0A1H8ZC95"/>
<protein>
    <submittedName>
        <fullName evidence="2">Por secretion system C-terminal sorting domain-containing protein</fullName>
    </submittedName>
</protein>
<dbReference type="Pfam" id="PF18962">
    <property type="entry name" value="Por_Secre_tail"/>
    <property type="match status" value="1"/>
</dbReference>
<keyword evidence="3" id="KW-1185">Reference proteome</keyword>
<dbReference type="Proteomes" id="UP000199021">
    <property type="component" value="Unassembled WGS sequence"/>
</dbReference>
<accession>A0A1H8ZC95</accession>
<name>A0A1H8ZC95_9BACT</name>
<dbReference type="RefSeq" id="WP_090164992.1">
    <property type="nucleotide sequence ID" value="NZ_FOFB01000001.1"/>
</dbReference>